<reference evidence="2" key="1">
    <citation type="submission" date="2019-12" db="EMBL/GenBank/DDBJ databases">
        <title>Genome sequencing and annotation of Brassica cretica.</title>
        <authorList>
            <person name="Studholme D.J."/>
            <person name="Sarris P."/>
        </authorList>
    </citation>
    <scope>NUCLEOTIDE SEQUENCE</scope>
    <source>
        <strain evidence="2">PFS-109/04</strain>
        <tissue evidence="2">Leaf</tissue>
    </source>
</reference>
<feature type="compositionally biased region" description="Low complexity" evidence="1">
    <location>
        <begin position="54"/>
        <end position="63"/>
    </location>
</feature>
<feature type="region of interest" description="Disordered" evidence="1">
    <location>
        <begin position="1"/>
        <end position="24"/>
    </location>
</feature>
<protein>
    <submittedName>
        <fullName evidence="2">Uncharacterized protein</fullName>
    </submittedName>
</protein>
<comment type="caution">
    <text evidence="2">The sequence shown here is derived from an EMBL/GenBank/DDBJ whole genome shotgun (WGS) entry which is preliminary data.</text>
</comment>
<dbReference type="Proteomes" id="UP000712600">
    <property type="component" value="Unassembled WGS sequence"/>
</dbReference>
<proteinExistence type="predicted"/>
<evidence type="ECO:0000313" key="2">
    <source>
        <dbReference type="EMBL" id="KAF3484702.1"/>
    </source>
</evidence>
<dbReference type="EMBL" id="QGKX02002183">
    <property type="protein sequence ID" value="KAF3484702.1"/>
    <property type="molecule type" value="Genomic_DNA"/>
</dbReference>
<feature type="compositionally biased region" description="Basic and acidic residues" evidence="1">
    <location>
        <begin position="1"/>
        <end position="17"/>
    </location>
</feature>
<sequence length="98" mass="10937">MMMALAKREERSDDKSGRNWTRVATREEDRIGRVTTLEVSTSFSSPIFPHSQETTPTSTPRSPISVTIATSLRITSLLPHFSDLSAESRSPSLNRIDC</sequence>
<gene>
    <name evidence="2" type="ORF">F2Q69_00053701</name>
</gene>
<evidence type="ECO:0000256" key="1">
    <source>
        <dbReference type="SAM" id="MobiDB-lite"/>
    </source>
</evidence>
<evidence type="ECO:0000313" key="3">
    <source>
        <dbReference type="Proteomes" id="UP000712600"/>
    </source>
</evidence>
<name>A0A8S9MTL2_BRACR</name>
<accession>A0A8S9MTL2</accession>
<dbReference type="AlphaFoldDB" id="A0A8S9MTL2"/>
<organism evidence="2 3">
    <name type="scientific">Brassica cretica</name>
    <name type="common">Mustard</name>
    <dbReference type="NCBI Taxonomy" id="69181"/>
    <lineage>
        <taxon>Eukaryota</taxon>
        <taxon>Viridiplantae</taxon>
        <taxon>Streptophyta</taxon>
        <taxon>Embryophyta</taxon>
        <taxon>Tracheophyta</taxon>
        <taxon>Spermatophyta</taxon>
        <taxon>Magnoliopsida</taxon>
        <taxon>eudicotyledons</taxon>
        <taxon>Gunneridae</taxon>
        <taxon>Pentapetalae</taxon>
        <taxon>rosids</taxon>
        <taxon>malvids</taxon>
        <taxon>Brassicales</taxon>
        <taxon>Brassicaceae</taxon>
        <taxon>Brassiceae</taxon>
        <taxon>Brassica</taxon>
    </lineage>
</organism>
<feature type="region of interest" description="Disordered" evidence="1">
    <location>
        <begin position="42"/>
        <end position="63"/>
    </location>
</feature>